<dbReference type="SUPFAM" id="SSF47616">
    <property type="entry name" value="GST C-terminal domain-like"/>
    <property type="match status" value="1"/>
</dbReference>
<dbReference type="Gene3D" id="3.40.30.10">
    <property type="entry name" value="Glutaredoxin"/>
    <property type="match status" value="1"/>
</dbReference>
<dbReference type="SFLD" id="SFLDG00358">
    <property type="entry name" value="Main_(cytGST)"/>
    <property type="match status" value="1"/>
</dbReference>
<dbReference type="PANTHER" id="PTHR43968:SF6">
    <property type="entry name" value="GLUTATHIONE S-TRANSFERASE OMEGA"/>
    <property type="match status" value="1"/>
</dbReference>
<evidence type="ECO:0000313" key="2">
    <source>
        <dbReference type="EMBL" id="THH00707.1"/>
    </source>
</evidence>
<dbReference type="SUPFAM" id="SSF52833">
    <property type="entry name" value="Thioredoxin-like"/>
    <property type="match status" value="1"/>
</dbReference>
<reference evidence="2 3" key="1">
    <citation type="submission" date="2019-02" db="EMBL/GenBank/DDBJ databases">
        <title>Genome sequencing of the rare red list fungi Phlebia centrifuga.</title>
        <authorList>
            <person name="Buettner E."/>
            <person name="Kellner H."/>
        </authorList>
    </citation>
    <scope>NUCLEOTIDE SEQUENCE [LARGE SCALE GENOMIC DNA]</scope>
    <source>
        <strain evidence="2 3">DSM 108282</strain>
    </source>
</reference>
<dbReference type="EMBL" id="SGPJ01000042">
    <property type="protein sequence ID" value="THH00707.1"/>
    <property type="molecule type" value="Genomic_DNA"/>
</dbReference>
<dbReference type="InterPro" id="IPR004045">
    <property type="entry name" value="Glutathione_S-Trfase_N"/>
</dbReference>
<protein>
    <recommendedName>
        <fullName evidence="1">GST N-terminal domain-containing protein</fullName>
    </recommendedName>
</protein>
<keyword evidence="3" id="KW-1185">Reference proteome</keyword>
<dbReference type="InterPro" id="IPR036282">
    <property type="entry name" value="Glutathione-S-Trfase_C_sf"/>
</dbReference>
<sequence>MSEQLTLYTAKICPYAQRTEIALAEADARFTRYEIDLRNKPEWYLPKVPAIAYGGPQVPPDQPSPESVKLNESLVLVEFVADLYPNSGILPKDPVLRAKARLFIDAVSNKFSPANFSVVHNDGDPEQLVQALEHLQSLLPPTGFAVGEYSLADIAIAPFLGRLHLNLANDLGGFPEGKGEGERILKLLQSPKLARFQEYTKALLDRPSFVATFDKDHILQSGKRRFAELRAKKYGA</sequence>
<dbReference type="PANTHER" id="PTHR43968">
    <property type="match status" value="1"/>
</dbReference>
<name>A0A4S4KR01_9APHY</name>
<dbReference type="Pfam" id="PF13410">
    <property type="entry name" value="GST_C_2"/>
    <property type="match status" value="1"/>
</dbReference>
<dbReference type="InterPro" id="IPR050983">
    <property type="entry name" value="GST_Omega/HSP26"/>
</dbReference>
<gene>
    <name evidence="2" type="ORF">EW026_g1845</name>
</gene>
<proteinExistence type="predicted"/>
<dbReference type="Pfam" id="PF13417">
    <property type="entry name" value="GST_N_3"/>
    <property type="match status" value="1"/>
</dbReference>
<organism evidence="2 3">
    <name type="scientific">Hermanssonia centrifuga</name>
    <dbReference type="NCBI Taxonomy" id="98765"/>
    <lineage>
        <taxon>Eukaryota</taxon>
        <taxon>Fungi</taxon>
        <taxon>Dikarya</taxon>
        <taxon>Basidiomycota</taxon>
        <taxon>Agaricomycotina</taxon>
        <taxon>Agaricomycetes</taxon>
        <taxon>Polyporales</taxon>
        <taxon>Meruliaceae</taxon>
        <taxon>Hermanssonia</taxon>
    </lineage>
</organism>
<dbReference type="GO" id="GO:0005737">
    <property type="term" value="C:cytoplasm"/>
    <property type="evidence" value="ECO:0007669"/>
    <property type="project" value="TreeGrafter"/>
</dbReference>
<evidence type="ECO:0000259" key="1">
    <source>
        <dbReference type="PROSITE" id="PS50404"/>
    </source>
</evidence>
<dbReference type="InterPro" id="IPR036249">
    <property type="entry name" value="Thioredoxin-like_sf"/>
</dbReference>
<dbReference type="Proteomes" id="UP000309038">
    <property type="component" value="Unassembled WGS sequence"/>
</dbReference>
<dbReference type="Gene3D" id="1.20.1050.10">
    <property type="match status" value="1"/>
</dbReference>
<dbReference type="AlphaFoldDB" id="A0A4S4KR01"/>
<dbReference type="PROSITE" id="PS50404">
    <property type="entry name" value="GST_NTER"/>
    <property type="match status" value="1"/>
</dbReference>
<comment type="caution">
    <text evidence="2">The sequence shown here is derived from an EMBL/GenBank/DDBJ whole genome shotgun (WGS) entry which is preliminary data.</text>
</comment>
<evidence type="ECO:0000313" key="3">
    <source>
        <dbReference type="Proteomes" id="UP000309038"/>
    </source>
</evidence>
<dbReference type="SFLD" id="SFLDS00019">
    <property type="entry name" value="Glutathione_Transferase_(cytos"/>
    <property type="match status" value="1"/>
</dbReference>
<dbReference type="InterPro" id="IPR040079">
    <property type="entry name" value="Glutathione_S-Trfase"/>
</dbReference>
<feature type="domain" description="GST N-terminal" evidence="1">
    <location>
        <begin position="3"/>
        <end position="88"/>
    </location>
</feature>
<accession>A0A4S4KR01</accession>